<dbReference type="SUPFAM" id="SSF56349">
    <property type="entry name" value="DNA breaking-rejoining enzymes"/>
    <property type="match status" value="1"/>
</dbReference>
<keyword evidence="3" id="KW-1185">Reference proteome</keyword>
<dbReference type="EMBL" id="JAJEPX010000010">
    <property type="protein sequence ID" value="MCC2176474.1"/>
    <property type="molecule type" value="Genomic_DNA"/>
</dbReference>
<dbReference type="Gene3D" id="1.10.443.10">
    <property type="entry name" value="Intergrase catalytic core"/>
    <property type="match status" value="1"/>
</dbReference>
<dbReference type="GO" id="GO:0006310">
    <property type="term" value="P:DNA recombination"/>
    <property type="evidence" value="ECO:0007669"/>
    <property type="project" value="UniProtKB-KW"/>
</dbReference>
<evidence type="ECO:0000313" key="3">
    <source>
        <dbReference type="Proteomes" id="UP001298753"/>
    </source>
</evidence>
<comment type="caution">
    <text evidence="2">The sequence shown here is derived from an EMBL/GenBank/DDBJ whole genome shotgun (WGS) entry which is preliminary data.</text>
</comment>
<evidence type="ECO:0000256" key="1">
    <source>
        <dbReference type="ARBA" id="ARBA00023172"/>
    </source>
</evidence>
<keyword evidence="1" id="KW-0233">DNA recombination</keyword>
<accession>A0AAW4W0P5</accession>
<protein>
    <recommendedName>
        <fullName evidence="4">Tyr recombinase domain-containing protein</fullName>
    </recommendedName>
</protein>
<dbReference type="InterPro" id="IPR013762">
    <property type="entry name" value="Integrase-like_cat_sf"/>
</dbReference>
<reference evidence="2 3" key="1">
    <citation type="submission" date="2021-10" db="EMBL/GenBank/DDBJ databases">
        <title>Anaerobic single-cell dispensing facilitates the cultivation of human gut bacteria.</title>
        <authorList>
            <person name="Afrizal A."/>
        </authorList>
    </citation>
    <scope>NUCLEOTIDE SEQUENCE [LARGE SCALE GENOMIC DNA]</scope>
    <source>
        <strain evidence="2 3">CLA-AA-H270</strain>
    </source>
</reference>
<dbReference type="GO" id="GO:0003677">
    <property type="term" value="F:DNA binding"/>
    <property type="evidence" value="ECO:0007669"/>
    <property type="project" value="InterPro"/>
</dbReference>
<dbReference type="GO" id="GO:0015074">
    <property type="term" value="P:DNA integration"/>
    <property type="evidence" value="ECO:0007669"/>
    <property type="project" value="InterPro"/>
</dbReference>
<dbReference type="RefSeq" id="WP_227600407.1">
    <property type="nucleotide sequence ID" value="NZ_JAJEPX010000010.1"/>
</dbReference>
<evidence type="ECO:0008006" key="4">
    <source>
        <dbReference type="Google" id="ProtNLM"/>
    </source>
</evidence>
<evidence type="ECO:0000313" key="2">
    <source>
        <dbReference type="EMBL" id="MCC2176474.1"/>
    </source>
</evidence>
<dbReference type="GeneID" id="98661237"/>
<organism evidence="2 3">
    <name type="scientific">Agathobaculum butyriciproducens</name>
    <dbReference type="NCBI Taxonomy" id="1628085"/>
    <lineage>
        <taxon>Bacteria</taxon>
        <taxon>Bacillati</taxon>
        <taxon>Bacillota</taxon>
        <taxon>Clostridia</taxon>
        <taxon>Eubacteriales</taxon>
        <taxon>Butyricicoccaceae</taxon>
        <taxon>Agathobaculum</taxon>
    </lineage>
</organism>
<dbReference type="AlphaFoldDB" id="A0AAW4W0P5"/>
<dbReference type="InterPro" id="IPR011010">
    <property type="entry name" value="DNA_brk_join_enz"/>
</dbReference>
<gene>
    <name evidence="2" type="ORF">LKD22_04920</name>
</gene>
<dbReference type="Proteomes" id="UP001298753">
    <property type="component" value="Unassembled WGS sequence"/>
</dbReference>
<name>A0AAW4W0P5_9FIRM</name>
<proteinExistence type="predicted"/>
<sequence>MTEMEMTAKGQDRCYISMRQPDGSILHDKGVNKLITAKGIKDAAVIKAAENIIRKHSGQVLGWLRAGQMKEATPELLLLVLPEESIERVYGKSDEEHRELVRQVVRILPPLPELQEKMETMTLRAVKEVAANKEKGDVLKRALNRLYDEAAIWGVIKENTAKNVLITVRSEGEKADKNLNQRALSLEEMRMLTALCIEGMQTDIRYATVLLHLTTGVKTGELCGLNIDNLMRYKDAVYIEIGAKSVQNRGKVAEWKPYERESGKLRRIPCTPLAQAALSVLLKPRLEAGAKVDAPLIVGEGGRRWDVLKLRAFEKEVLQKVVPEYAKISRTDVIRTSFEHYCRAVCGMSDGQTQKILGCKAAQTYEEWYADYSARIALMTLDAQLRRYHNLLTEKEDRWKVAMHLHLRVKRGASVKIQTEHGVKIEKI</sequence>